<dbReference type="InterPro" id="IPR025883">
    <property type="entry name" value="Cadherin-like_domain"/>
</dbReference>
<protein>
    <recommendedName>
        <fullName evidence="2">Cadherin-like beta-sandwich-like domain-containing protein</fullName>
    </recommendedName>
</protein>
<evidence type="ECO:0000259" key="2">
    <source>
        <dbReference type="Pfam" id="PF12733"/>
    </source>
</evidence>
<keyword evidence="4" id="KW-1185">Reference proteome</keyword>
<feature type="region of interest" description="Disordered" evidence="1">
    <location>
        <begin position="813"/>
        <end position="851"/>
    </location>
</feature>
<dbReference type="InterPro" id="IPR011990">
    <property type="entry name" value="TPR-like_helical_dom_sf"/>
</dbReference>
<dbReference type="EMBL" id="CAXITT010000735">
    <property type="protein sequence ID" value="CAL1545798.1"/>
    <property type="molecule type" value="Genomic_DNA"/>
</dbReference>
<organism evidence="3 4">
    <name type="scientific">Lymnaea stagnalis</name>
    <name type="common">Great pond snail</name>
    <name type="synonym">Helix stagnalis</name>
    <dbReference type="NCBI Taxonomy" id="6523"/>
    <lineage>
        <taxon>Eukaryota</taxon>
        <taxon>Metazoa</taxon>
        <taxon>Spiralia</taxon>
        <taxon>Lophotrochozoa</taxon>
        <taxon>Mollusca</taxon>
        <taxon>Gastropoda</taxon>
        <taxon>Heterobranchia</taxon>
        <taxon>Euthyneura</taxon>
        <taxon>Panpulmonata</taxon>
        <taxon>Hygrophila</taxon>
        <taxon>Lymnaeoidea</taxon>
        <taxon>Lymnaeidae</taxon>
        <taxon>Lymnaea</taxon>
    </lineage>
</organism>
<accession>A0AAV2IHX8</accession>
<evidence type="ECO:0000313" key="3">
    <source>
        <dbReference type="EMBL" id="CAL1545798.1"/>
    </source>
</evidence>
<dbReference type="Pfam" id="PF12733">
    <property type="entry name" value="Cadherin-like"/>
    <property type="match status" value="2"/>
</dbReference>
<feature type="domain" description="Cadherin-like beta-sandwich-like" evidence="2">
    <location>
        <begin position="6"/>
        <end position="92"/>
    </location>
</feature>
<sequence length="1098" mass="121175">MDDCNLSKLAVTPWKLSPPFKKELTEYSVTVPSAVDKITFDLLTSDNGASFSISGSGGSRDVPLTEGVISSIKIEVTSEDGHVKVYMVNVKRLSSKEALLSSLVIQNGNLEPEFNPLQCLYYCLLPCNATSAVVVALAPDPKNVVVVCGSPPGPPIPLNPGLTNIEVEITSPDGSNKKTYAVEVARKQIPRYVKFVDPKVAAEFECPISLSPFYCPITVKDSDPRRTYSGPSISELTKTSKVDPLTGEPLHPGWKIQDIQLDQNMASQMAVIPFTFSGATAPKKFGELAGILAECNKTPPALDLSGVFSNSAITLSRKLEEHKWLKSLQQIFDETNPDQLLKSAETNLKEYYIRIPKPGQFHQQYREGESPLDMLQQAIYCLATALKFKPKDAEIHLKLAMTLEEKYYAEDMFGLKKLEKEEAPSLNLQAKESSKEEEVMAICKLKGVDPSAPVSHHLKALDSEYHHLINNGQSAKADHVMSLFVWYSKKVSQEGAAAHKAEDHHSPLGQAYQKYLDALCLDESKAVYNFHVGRMLVIMGNYEDAIKRLEAALCWNSAHEMARFYLGLAISLSKEERKKRGNEAVTFLLAGMELLLTELSKEATKADETVGKSCLIAENLVRSSNVHFLRGLIQLGTLLISSNVKDALAPSDVFHTAALLASQVLPKICRGDLYKQIEWVLVDAHTQLLELLTQQQTGKEDFIAARCQRLSALIFNSSISGNSKLLELQERTCQKLVRIQPCVSYSLFLLGSAQYALYENTPDGDSAKQLLQDAQASFRASIELEGKPSIGEAPKLVTEQKWWSEIKKKNGTEKKATAATTSTPATVPSSTKPAVRGGAAAAGRGAGTQVQGDKSKHLDFYLFFLSCIFLSCLCHSHFLACLANDLDLPSIHEFDGWINYYIGDLQGGKVQVAPTAAKEDPQTSANQQPEKDEKNDAPKIVIKNVESYQARLGLARALRAADDPNEAKKYYAEVIDMAPEIHDAYIESAEMLAKSSPLEAVDVYARFPISANPSFDDAYIFGEIVGILMKNEKFDDERLAKNMIAYGKVLGVGVLDRYTKILEQKNKNAVLRKVYAGINNKPVDDPDMQAFFKFKFWI</sequence>
<proteinExistence type="predicted"/>
<feature type="region of interest" description="Disordered" evidence="1">
    <location>
        <begin position="913"/>
        <end position="938"/>
    </location>
</feature>
<feature type="domain" description="Cadherin-like beta-sandwich-like" evidence="2">
    <location>
        <begin position="101"/>
        <end position="186"/>
    </location>
</feature>
<name>A0AAV2IHX8_LYMST</name>
<gene>
    <name evidence="3" type="ORF">GSLYS_00019175001</name>
</gene>
<evidence type="ECO:0000313" key="4">
    <source>
        <dbReference type="Proteomes" id="UP001497497"/>
    </source>
</evidence>
<dbReference type="Proteomes" id="UP001497497">
    <property type="component" value="Unassembled WGS sequence"/>
</dbReference>
<dbReference type="SUPFAM" id="SSF57850">
    <property type="entry name" value="RING/U-box"/>
    <property type="match status" value="1"/>
</dbReference>
<dbReference type="Gene3D" id="1.25.40.10">
    <property type="entry name" value="Tetratricopeptide repeat domain"/>
    <property type="match status" value="2"/>
</dbReference>
<dbReference type="AlphaFoldDB" id="A0AAV2IHX8"/>
<comment type="caution">
    <text evidence="3">The sequence shown here is derived from an EMBL/GenBank/DDBJ whole genome shotgun (WGS) entry which is preliminary data.</text>
</comment>
<feature type="compositionally biased region" description="Low complexity" evidence="1">
    <location>
        <begin position="817"/>
        <end position="851"/>
    </location>
</feature>
<reference evidence="3 4" key="1">
    <citation type="submission" date="2024-04" db="EMBL/GenBank/DDBJ databases">
        <authorList>
            <consortium name="Genoscope - CEA"/>
            <person name="William W."/>
        </authorList>
    </citation>
    <scope>NUCLEOTIDE SEQUENCE [LARGE SCALE GENOMIC DNA]</scope>
</reference>
<evidence type="ECO:0000256" key="1">
    <source>
        <dbReference type="SAM" id="MobiDB-lite"/>
    </source>
</evidence>
<dbReference type="SUPFAM" id="SSF48452">
    <property type="entry name" value="TPR-like"/>
    <property type="match status" value="1"/>
</dbReference>